<proteinExistence type="predicted"/>
<evidence type="ECO:0000313" key="1">
    <source>
        <dbReference type="EMBL" id="KAI3798820.1"/>
    </source>
</evidence>
<name>A0ACB9HUA8_9ASTR</name>
<gene>
    <name evidence="1" type="ORF">L1987_34099</name>
</gene>
<sequence>MGSGHPGVVESCDGPGRCFMDKHPVSSSSQAVPPFPSENLKSSIIESKYVWATLIVCSFILFIAIVLCLCNKKKLLAGFKQQMVHKKVEKMDAHELMLRKFQVEELETATNNFAEECLIGSGAFGNVYKGTFEGDVTLAIKKARDDSYTSIQEFRNGEVTLKGEASEPRWSSRLLRRNWDRFPLTWRQRVNIAIEAAKGRHKSSYATKTKPNQTGLARPHLERGSVEEILDANLLLEPCNMDIMLKMGLLGLRCVVKEPKQRPTMTQVYKELEAALWSANSHVHRRLPPQSSTAFVGVGHGNSETVT</sequence>
<evidence type="ECO:0000313" key="2">
    <source>
        <dbReference type="Proteomes" id="UP001056120"/>
    </source>
</evidence>
<protein>
    <submittedName>
        <fullName evidence="1">Uncharacterized protein</fullName>
    </submittedName>
</protein>
<reference evidence="2" key="1">
    <citation type="journal article" date="2022" name="Mol. Ecol. Resour.">
        <title>The genomes of chicory, endive, great burdock and yacon provide insights into Asteraceae palaeo-polyploidization history and plant inulin production.</title>
        <authorList>
            <person name="Fan W."/>
            <person name="Wang S."/>
            <person name="Wang H."/>
            <person name="Wang A."/>
            <person name="Jiang F."/>
            <person name="Liu H."/>
            <person name="Zhao H."/>
            <person name="Xu D."/>
            <person name="Zhang Y."/>
        </authorList>
    </citation>
    <scope>NUCLEOTIDE SEQUENCE [LARGE SCALE GENOMIC DNA]</scope>
    <source>
        <strain evidence="2">cv. Yunnan</strain>
    </source>
</reference>
<accession>A0ACB9HUA8</accession>
<comment type="caution">
    <text evidence="1">The sequence shown here is derived from an EMBL/GenBank/DDBJ whole genome shotgun (WGS) entry which is preliminary data.</text>
</comment>
<reference evidence="1 2" key="2">
    <citation type="journal article" date="2022" name="Mol. Ecol. Resour.">
        <title>The genomes of chicory, endive, great burdock and yacon provide insights into Asteraceae paleo-polyploidization history and plant inulin production.</title>
        <authorList>
            <person name="Fan W."/>
            <person name="Wang S."/>
            <person name="Wang H."/>
            <person name="Wang A."/>
            <person name="Jiang F."/>
            <person name="Liu H."/>
            <person name="Zhao H."/>
            <person name="Xu D."/>
            <person name="Zhang Y."/>
        </authorList>
    </citation>
    <scope>NUCLEOTIDE SEQUENCE [LARGE SCALE GENOMIC DNA]</scope>
    <source>
        <strain evidence="2">cv. Yunnan</strain>
        <tissue evidence="1">Leaves</tissue>
    </source>
</reference>
<dbReference type="EMBL" id="CM042028">
    <property type="protein sequence ID" value="KAI3798820.1"/>
    <property type="molecule type" value="Genomic_DNA"/>
</dbReference>
<dbReference type="Proteomes" id="UP001056120">
    <property type="component" value="Linkage Group LG11"/>
</dbReference>
<organism evidence="1 2">
    <name type="scientific">Smallanthus sonchifolius</name>
    <dbReference type="NCBI Taxonomy" id="185202"/>
    <lineage>
        <taxon>Eukaryota</taxon>
        <taxon>Viridiplantae</taxon>
        <taxon>Streptophyta</taxon>
        <taxon>Embryophyta</taxon>
        <taxon>Tracheophyta</taxon>
        <taxon>Spermatophyta</taxon>
        <taxon>Magnoliopsida</taxon>
        <taxon>eudicotyledons</taxon>
        <taxon>Gunneridae</taxon>
        <taxon>Pentapetalae</taxon>
        <taxon>asterids</taxon>
        <taxon>campanulids</taxon>
        <taxon>Asterales</taxon>
        <taxon>Asteraceae</taxon>
        <taxon>Asteroideae</taxon>
        <taxon>Heliantheae alliance</taxon>
        <taxon>Millerieae</taxon>
        <taxon>Smallanthus</taxon>
    </lineage>
</organism>
<keyword evidence="2" id="KW-1185">Reference proteome</keyword>